<dbReference type="Gene3D" id="3.30.465.10">
    <property type="match status" value="1"/>
</dbReference>
<organism evidence="5">
    <name type="scientific">Candidatus Berkiella aquae</name>
    <dbReference type="NCBI Taxonomy" id="295108"/>
    <lineage>
        <taxon>Bacteria</taxon>
        <taxon>Pseudomonadati</taxon>
        <taxon>Pseudomonadota</taxon>
        <taxon>Gammaproteobacteria</taxon>
        <taxon>Candidatus Berkiellales</taxon>
        <taxon>Candidatus Berkiellaceae</taxon>
        <taxon>Candidatus Berkiella</taxon>
    </lineage>
</organism>
<reference evidence="5" key="1">
    <citation type="submission" date="2015-09" db="EMBL/GenBank/DDBJ databases">
        <title>Draft Genome Sequences of Two Novel Amoeba-resistant Intranuclear Bacteria, Candidatus Berkiella cookevillensis and Candidatus Berkiella aquae.</title>
        <authorList>
            <person name="Mehari Y.T."/>
            <person name="Arivett B.A."/>
            <person name="Farone A.L."/>
            <person name="Gunderson J.H."/>
            <person name="Farone M.B."/>
        </authorList>
    </citation>
    <scope>NUCLEOTIDE SEQUENCE [LARGE SCALE GENOMIC DNA]</scope>
    <source>
        <strain evidence="5">HT99</strain>
    </source>
</reference>
<accession>A0A0Q9YYZ5</accession>
<dbReference type="PATRIC" id="fig|1590043.3.peg.1143"/>
<evidence type="ECO:0000256" key="3">
    <source>
        <dbReference type="SAM" id="Phobius"/>
    </source>
</evidence>
<evidence type="ECO:0000313" key="6">
    <source>
        <dbReference type="EMBL" id="MCS5710371.1"/>
    </source>
</evidence>
<sequence length="669" mass="76212">MISVAITNLILGIESFILAWFLIKHPSRSTVRYDCIIILLGISVASVLSALWHIKGGDTLWKVILMIVGVVAGGLGSAALGILWPQYHRWSIIVFTLITIGYIELVRHIPEYAIAIYYYAPCALLLFYALTIAYRQTKNRQIRYGIIAMVLLVLAPLFQQSMVSVENVPGSLLYNIIMIPCIYLCYLAVAAVLMKHNTEGFKEVYVNDLHSQMNETVVSKIVNPQSVDAIKNIIVEAKNKNQPLSICGARHAMGGQQFAENSILLDTTNANKVLALDPDKGRVKVQAGITWPKLLNYLHKTQASKQDIWTFAQKQTGADDLTIGGALSANIHGRGLCMKPFVQDIVSFELINAQGELLPVSRQENKELFSLAIGGYGLFGVVPNVEIQLVKRQVLQRKVTIIPVTSLAQSFQERINEGFLYGDFQFMTDEKSSDYLQKGVFSCYQPTTVALPEKDNRFLNKEDWNKLLLLAHVNKAEAFKRYSDYYLSTDGQCYWSDTHQLGFYNEKYIEYIRSFSPDWRQGSLMITEIYVPLSKITEFMTTVANDPQLRTMNIIYGTVRLIKQDDETFLPWAKQDYACIIFNLFVPHTNSGFQYAAAYFSGLIDHALSWNGSFFLTYHRYARKDQILQAYPQFQQFLAMKLKYDPDERFQSSWYQFYKRMFLTSNHNG</sequence>
<evidence type="ECO:0000259" key="4">
    <source>
        <dbReference type="PROSITE" id="PS51387"/>
    </source>
</evidence>
<feature type="transmembrane region" description="Helical" evidence="3">
    <location>
        <begin position="141"/>
        <end position="159"/>
    </location>
</feature>
<evidence type="ECO:0000313" key="5">
    <source>
        <dbReference type="EMBL" id="KRG21937.1"/>
    </source>
</evidence>
<feature type="transmembrane region" description="Helical" evidence="3">
    <location>
        <begin position="6"/>
        <end position="23"/>
    </location>
</feature>
<dbReference type="InterPro" id="IPR054235">
    <property type="entry name" value="DUF6962"/>
</dbReference>
<keyword evidence="3" id="KW-1133">Transmembrane helix</keyword>
<dbReference type="PROSITE" id="PS51387">
    <property type="entry name" value="FAD_PCMH"/>
    <property type="match status" value="1"/>
</dbReference>
<reference evidence="6" key="2">
    <citation type="journal article" date="2016" name="Genome Announc.">
        <title>Draft Genome Sequences of Two Novel Amoeba-Resistant Intranuclear Bacteria, 'Candidatus Berkiella cookevillensis' and 'Candidatus Berkiella aquae'.</title>
        <authorList>
            <person name="Mehari Y.T."/>
            <person name="Arivett B.A."/>
            <person name="Farone A.L."/>
            <person name="Gunderson J.H."/>
            <person name="Farone M.B."/>
        </authorList>
    </citation>
    <scope>NUCLEOTIDE SEQUENCE</scope>
    <source>
        <strain evidence="6">HT99</strain>
    </source>
</reference>
<keyword evidence="1" id="KW-0285">Flavoprotein</keyword>
<dbReference type="InterPro" id="IPR016169">
    <property type="entry name" value="FAD-bd_PCMH_sub2"/>
</dbReference>
<dbReference type="EMBL" id="LKAJ01000003">
    <property type="protein sequence ID" value="KRG21937.1"/>
    <property type="molecule type" value="Genomic_DNA"/>
</dbReference>
<dbReference type="EMBL" id="LKAJ02000001">
    <property type="protein sequence ID" value="MCS5710371.1"/>
    <property type="molecule type" value="Genomic_DNA"/>
</dbReference>
<dbReference type="InterPro" id="IPR010031">
    <property type="entry name" value="FAD_lactone_oxidase-like"/>
</dbReference>
<protein>
    <submittedName>
        <fullName evidence="6">FAD-binding protein</fullName>
    </submittedName>
    <submittedName>
        <fullName evidence="5">L-gulono-1,4-lactone dehydrogenase</fullName>
        <ecNumber evidence="5">1.1.2.-</ecNumber>
    </submittedName>
</protein>
<dbReference type="InterPro" id="IPR036318">
    <property type="entry name" value="FAD-bd_PCMH-like_sf"/>
</dbReference>
<keyword evidence="3" id="KW-0812">Transmembrane</keyword>
<keyword evidence="3" id="KW-0472">Membrane</keyword>
<feature type="transmembrane region" description="Helical" evidence="3">
    <location>
        <begin position="116"/>
        <end position="134"/>
    </location>
</feature>
<reference evidence="6" key="3">
    <citation type="submission" date="2021-06" db="EMBL/GenBank/DDBJ databases">
        <title>Genomic Description and Analysis of Intracellular Bacteria, Candidatus Berkiella cookevillensis and Candidatus Berkiella aquae.</title>
        <authorList>
            <person name="Kidane D.T."/>
            <person name="Mehari Y.T."/>
            <person name="Rice F.C."/>
            <person name="Arivett B.A."/>
            <person name="Farone A.L."/>
            <person name="Berk S.G."/>
            <person name="Farone M.B."/>
        </authorList>
    </citation>
    <scope>NUCLEOTIDE SEQUENCE</scope>
    <source>
        <strain evidence="6">HT99</strain>
    </source>
</reference>
<dbReference type="Proteomes" id="UP000051497">
    <property type="component" value="Unassembled WGS sequence"/>
</dbReference>
<feature type="domain" description="FAD-binding PCMH-type" evidence="4">
    <location>
        <begin position="214"/>
        <end position="392"/>
    </location>
</feature>
<dbReference type="SUPFAM" id="SSF55103">
    <property type="entry name" value="FAD-linked oxidases, C-terminal domain"/>
    <property type="match status" value="1"/>
</dbReference>
<dbReference type="STRING" id="295108.HT99x_01131"/>
<comment type="caution">
    <text evidence="5">The sequence shown here is derived from an EMBL/GenBank/DDBJ whole genome shotgun (WGS) entry which is preliminary data.</text>
</comment>
<gene>
    <name evidence="6" type="ORF">HT99x_002935</name>
    <name evidence="5" type="ORF">HT99x_01131</name>
</gene>
<dbReference type="RefSeq" id="WP_075065755.1">
    <property type="nucleotide sequence ID" value="NZ_LKAJ02000001.1"/>
</dbReference>
<evidence type="ECO:0000313" key="7">
    <source>
        <dbReference type="Proteomes" id="UP000051497"/>
    </source>
</evidence>
<dbReference type="PANTHER" id="PTHR43762:SF1">
    <property type="entry name" value="D-ARABINONO-1,4-LACTONE OXIDASE"/>
    <property type="match status" value="1"/>
</dbReference>
<feature type="transmembrane region" description="Helical" evidence="3">
    <location>
        <begin position="60"/>
        <end position="83"/>
    </location>
</feature>
<dbReference type="InterPro" id="IPR006094">
    <property type="entry name" value="Oxid_FAD_bind_N"/>
</dbReference>
<keyword evidence="2" id="KW-0274">FAD</keyword>
<dbReference type="GO" id="GO:0016899">
    <property type="term" value="F:oxidoreductase activity, acting on the CH-OH group of donors, oxygen as acceptor"/>
    <property type="evidence" value="ECO:0007669"/>
    <property type="project" value="InterPro"/>
</dbReference>
<dbReference type="InterPro" id="IPR016166">
    <property type="entry name" value="FAD-bd_PCMH"/>
</dbReference>
<feature type="transmembrane region" description="Helical" evidence="3">
    <location>
        <begin position="90"/>
        <end position="110"/>
    </location>
</feature>
<dbReference type="Pfam" id="PF01565">
    <property type="entry name" value="FAD_binding_4"/>
    <property type="match status" value="1"/>
</dbReference>
<evidence type="ECO:0000256" key="1">
    <source>
        <dbReference type="ARBA" id="ARBA00022630"/>
    </source>
</evidence>
<dbReference type="OrthoDB" id="9800184at2"/>
<feature type="transmembrane region" description="Helical" evidence="3">
    <location>
        <begin position="35"/>
        <end position="54"/>
    </location>
</feature>
<keyword evidence="7" id="KW-1185">Reference proteome</keyword>
<dbReference type="EC" id="1.1.2.-" evidence="5"/>
<feature type="transmembrane region" description="Helical" evidence="3">
    <location>
        <begin position="171"/>
        <end position="193"/>
    </location>
</feature>
<dbReference type="SUPFAM" id="SSF56176">
    <property type="entry name" value="FAD-binding/transporter-associated domain-like"/>
    <property type="match status" value="1"/>
</dbReference>
<dbReference type="AlphaFoldDB" id="A0A0Q9YYZ5"/>
<evidence type="ECO:0000256" key="2">
    <source>
        <dbReference type="ARBA" id="ARBA00022827"/>
    </source>
</evidence>
<name>A0A0Q9YYZ5_9GAMM</name>
<dbReference type="InterPro" id="IPR016164">
    <property type="entry name" value="FAD-linked_Oxase-like_C"/>
</dbReference>
<keyword evidence="5" id="KW-0560">Oxidoreductase</keyword>
<dbReference type="GO" id="GO:0071949">
    <property type="term" value="F:FAD binding"/>
    <property type="evidence" value="ECO:0007669"/>
    <property type="project" value="InterPro"/>
</dbReference>
<proteinExistence type="predicted"/>
<dbReference type="PANTHER" id="PTHR43762">
    <property type="entry name" value="L-GULONOLACTONE OXIDASE"/>
    <property type="match status" value="1"/>
</dbReference>
<dbReference type="Pfam" id="PF22285">
    <property type="entry name" value="DUF6962"/>
    <property type="match status" value="1"/>
</dbReference>